<dbReference type="PANTHER" id="PTHR48063">
    <property type="entry name" value="LRR RECEPTOR-LIKE KINASE"/>
    <property type="match status" value="1"/>
</dbReference>
<reference evidence="11 12" key="1">
    <citation type="journal article" date="2018" name="PLoS Genet.">
        <title>Population sequencing reveals clonal diversity and ancestral inbreeding in the grapevine cultivar Chardonnay.</title>
        <authorList>
            <person name="Roach M.J."/>
            <person name="Johnson D.L."/>
            <person name="Bohlmann J."/>
            <person name="van Vuuren H.J."/>
            <person name="Jones S.J."/>
            <person name="Pretorius I.S."/>
            <person name="Schmidt S.A."/>
            <person name="Borneman A.R."/>
        </authorList>
    </citation>
    <scope>NUCLEOTIDE SEQUENCE [LARGE SCALE GENOMIC DNA]</scope>
    <source>
        <strain evidence="12">cv. Chardonnay</strain>
        <tissue evidence="11">Leaf</tissue>
    </source>
</reference>
<evidence type="ECO:0000256" key="3">
    <source>
        <dbReference type="ARBA" id="ARBA00022692"/>
    </source>
</evidence>
<dbReference type="PANTHER" id="PTHR48063:SF98">
    <property type="entry name" value="LRR RECEPTOR-LIKE SERINE_THREONINE-PROTEIN KINASE FLS2"/>
    <property type="match status" value="1"/>
</dbReference>
<dbReference type="Pfam" id="PF08263">
    <property type="entry name" value="LRRNT_2"/>
    <property type="match status" value="1"/>
</dbReference>
<organism evidence="11 12">
    <name type="scientific">Vitis vinifera</name>
    <name type="common">Grape</name>
    <dbReference type="NCBI Taxonomy" id="29760"/>
    <lineage>
        <taxon>Eukaryota</taxon>
        <taxon>Viridiplantae</taxon>
        <taxon>Streptophyta</taxon>
        <taxon>Embryophyta</taxon>
        <taxon>Tracheophyta</taxon>
        <taxon>Spermatophyta</taxon>
        <taxon>Magnoliopsida</taxon>
        <taxon>eudicotyledons</taxon>
        <taxon>Gunneridae</taxon>
        <taxon>Pentapetalae</taxon>
        <taxon>rosids</taxon>
        <taxon>Vitales</taxon>
        <taxon>Vitaceae</taxon>
        <taxon>Viteae</taxon>
        <taxon>Vitis</taxon>
    </lineage>
</organism>
<keyword evidence="4" id="KW-0732">Signal</keyword>
<evidence type="ECO:0000313" key="11">
    <source>
        <dbReference type="EMBL" id="RVW68122.1"/>
    </source>
</evidence>
<feature type="domain" description="Leucine-rich repeat-containing N-terminal plant-type" evidence="10">
    <location>
        <begin position="47"/>
        <end position="87"/>
    </location>
</feature>
<keyword evidence="3" id="KW-0812">Transmembrane</keyword>
<keyword evidence="5" id="KW-0677">Repeat</keyword>
<dbReference type="EMBL" id="QGNW01000548">
    <property type="protein sequence ID" value="RVW68122.1"/>
    <property type="molecule type" value="Genomic_DNA"/>
</dbReference>
<evidence type="ECO:0000256" key="4">
    <source>
        <dbReference type="ARBA" id="ARBA00022729"/>
    </source>
</evidence>
<keyword evidence="6" id="KW-1133">Transmembrane helix</keyword>
<proteinExistence type="predicted"/>
<evidence type="ECO:0000256" key="7">
    <source>
        <dbReference type="ARBA" id="ARBA00023136"/>
    </source>
</evidence>
<evidence type="ECO:0000256" key="5">
    <source>
        <dbReference type="ARBA" id="ARBA00022737"/>
    </source>
</evidence>
<evidence type="ECO:0000256" key="1">
    <source>
        <dbReference type="ARBA" id="ARBA00004479"/>
    </source>
</evidence>
<evidence type="ECO:0000313" key="12">
    <source>
        <dbReference type="Proteomes" id="UP000288805"/>
    </source>
</evidence>
<protein>
    <recommendedName>
        <fullName evidence="10">Leucine-rich repeat-containing N-terminal plant-type domain-containing protein</fullName>
    </recommendedName>
</protein>
<sequence>MGNFSEDIIFYRPVLNILRTQNLKYLQILNYLSGIGEGNAQVGCIGRERQALLNFKQGIMDDFGFLSSWGNEEDKTDCCKWKGVRCSNLTGHVVMLDLDKGRPSSLNNERSHDVSEAALARALYSALVDERVTVLCFFELQEIGLTPRNEIYAEVEVLSS</sequence>
<name>A0A438G7E5_VITVI</name>
<dbReference type="InterPro" id="IPR013210">
    <property type="entry name" value="LRR_N_plant-typ"/>
</dbReference>
<gene>
    <name evidence="11" type="ORF">CK203_062976</name>
</gene>
<comment type="caution">
    <text evidence="11">The sequence shown here is derived from an EMBL/GenBank/DDBJ whole genome shotgun (WGS) entry which is preliminary data.</text>
</comment>
<evidence type="ECO:0000259" key="10">
    <source>
        <dbReference type="Pfam" id="PF08263"/>
    </source>
</evidence>
<keyword evidence="8" id="KW-0675">Receptor</keyword>
<evidence type="ECO:0000256" key="9">
    <source>
        <dbReference type="ARBA" id="ARBA00023180"/>
    </source>
</evidence>
<keyword evidence="9" id="KW-0325">Glycoprotein</keyword>
<comment type="subcellular location">
    <subcellularLocation>
        <location evidence="1">Membrane</location>
        <topology evidence="1">Single-pass type I membrane protein</topology>
    </subcellularLocation>
</comment>
<evidence type="ECO:0000256" key="2">
    <source>
        <dbReference type="ARBA" id="ARBA00022614"/>
    </source>
</evidence>
<evidence type="ECO:0000256" key="8">
    <source>
        <dbReference type="ARBA" id="ARBA00023170"/>
    </source>
</evidence>
<dbReference type="Gene3D" id="3.80.10.10">
    <property type="entry name" value="Ribonuclease Inhibitor"/>
    <property type="match status" value="1"/>
</dbReference>
<dbReference type="InterPro" id="IPR046956">
    <property type="entry name" value="RLP23-like"/>
</dbReference>
<dbReference type="Proteomes" id="UP000288805">
    <property type="component" value="Unassembled WGS sequence"/>
</dbReference>
<dbReference type="AlphaFoldDB" id="A0A438G7E5"/>
<evidence type="ECO:0000256" key="6">
    <source>
        <dbReference type="ARBA" id="ARBA00022989"/>
    </source>
</evidence>
<accession>A0A438G7E5</accession>
<dbReference type="InterPro" id="IPR032675">
    <property type="entry name" value="LRR_dom_sf"/>
</dbReference>
<keyword evidence="2" id="KW-0433">Leucine-rich repeat</keyword>
<dbReference type="GO" id="GO:0016020">
    <property type="term" value="C:membrane"/>
    <property type="evidence" value="ECO:0007669"/>
    <property type="project" value="UniProtKB-SubCell"/>
</dbReference>
<keyword evidence="7" id="KW-0472">Membrane</keyword>